<proteinExistence type="predicted"/>
<name>A0A1Y6IXI5_9VIBR</name>
<dbReference type="EMBL" id="JAWRCO010000001">
    <property type="protein sequence ID" value="MDW6002858.1"/>
    <property type="molecule type" value="Genomic_DNA"/>
</dbReference>
<reference evidence="1 4" key="2">
    <citation type="submission" date="2023-11" db="EMBL/GenBank/DDBJ databases">
        <title>Plant-associative lifestyle of Vibrio porteresiae and its evolutionary dynamics.</title>
        <authorList>
            <person name="Rameshkumar N."/>
            <person name="Kirti K."/>
        </authorList>
    </citation>
    <scope>NUCLEOTIDE SEQUENCE [LARGE SCALE GENOMIC DNA]</scope>
    <source>
        <strain evidence="1 4">MSSRF38</strain>
    </source>
</reference>
<evidence type="ECO:0000313" key="3">
    <source>
        <dbReference type="Proteomes" id="UP000196125"/>
    </source>
</evidence>
<dbReference type="Proteomes" id="UP001283366">
    <property type="component" value="Unassembled WGS sequence"/>
</dbReference>
<dbReference type="Proteomes" id="UP000196125">
    <property type="component" value="Unassembled WGS sequence"/>
</dbReference>
<evidence type="ECO:0000313" key="4">
    <source>
        <dbReference type="Proteomes" id="UP001283366"/>
    </source>
</evidence>
<dbReference type="AlphaFoldDB" id="A0A1Y6IXI5"/>
<reference evidence="2 3" key="1">
    <citation type="submission" date="2017-05" db="EMBL/GenBank/DDBJ databases">
        <authorList>
            <person name="Song R."/>
            <person name="Chenine A.L."/>
            <person name="Ruprecht R.M."/>
        </authorList>
    </citation>
    <scope>NUCLEOTIDE SEQUENCE [LARGE SCALE GENOMIC DNA]</scope>
    <source>
        <strain evidence="2 3">CECT 7927</strain>
    </source>
</reference>
<organism evidence="2 3">
    <name type="scientific">Vibrio mangrovi</name>
    <dbReference type="NCBI Taxonomy" id="474394"/>
    <lineage>
        <taxon>Bacteria</taxon>
        <taxon>Pseudomonadati</taxon>
        <taxon>Pseudomonadota</taxon>
        <taxon>Gammaproteobacteria</taxon>
        <taxon>Vibrionales</taxon>
        <taxon>Vibrionaceae</taxon>
        <taxon>Vibrio</taxon>
    </lineage>
</organism>
<dbReference type="RefSeq" id="WP_087482359.1">
    <property type="nucleotide sequence ID" value="NZ_AP024883.1"/>
</dbReference>
<evidence type="ECO:0000313" key="1">
    <source>
        <dbReference type="EMBL" id="MDW6002858.1"/>
    </source>
</evidence>
<protein>
    <submittedName>
        <fullName evidence="2">Uncharacterized protein</fullName>
    </submittedName>
</protein>
<evidence type="ECO:0000313" key="2">
    <source>
        <dbReference type="EMBL" id="SMS02348.1"/>
    </source>
</evidence>
<dbReference type="OrthoDB" id="6064994at2"/>
<sequence>MKNLILYSLFIFCYQSSSLSAEELPLDDSKIGWMHGKCIAIKNPHISPRQEFTIIHLGEKTPSSVGTIVEKTEGDESCYPLLEDRKEINIENGYDFYLVRTNEDVNLAIGTFYLEKTNGLNYGYCQTSEGIEYFITKNDKKIWEGYYYLGYESKPTCKDDLTTK</sequence>
<accession>A0A1Y6IXI5</accession>
<keyword evidence="4" id="KW-1185">Reference proteome</keyword>
<gene>
    <name evidence="1" type="ORF">SBX37_08305</name>
    <name evidence="2" type="ORF">VIM7927_03669</name>
</gene>
<dbReference type="EMBL" id="FXXI01000009">
    <property type="protein sequence ID" value="SMS02348.1"/>
    <property type="molecule type" value="Genomic_DNA"/>
</dbReference>